<feature type="region of interest" description="Disordered" evidence="1">
    <location>
        <begin position="222"/>
        <end position="242"/>
    </location>
</feature>
<dbReference type="Proteomes" id="UP001497480">
    <property type="component" value="Unassembled WGS sequence"/>
</dbReference>
<dbReference type="PANTHER" id="PTHR46033:SF8">
    <property type="entry name" value="PROTEIN MAINTENANCE OF MERISTEMS-LIKE"/>
    <property type="match status" value="1"/>
</dbReference>
<keyword evidence="4" id="KW-1185">Reference proteome</keyword>
<evidence type="ECO:0000313" key="4">
    <source>
        <dbReference type="Proteomes" id="UP001497480"/>
    </source>
</evidence>
<evidence type="ECO:0000256" key="1">
    <source>
        <dbReference type="SAM" id="MobiDB-lite"/>
    </source>
</evidence>
<name>A0AAV1WWV7_LUPLU</name>
<dbReference type="InterPro" id="IPR044824">
    <property type="entry name" value="MAIN-like"/>
</dbReference>
<evidence type="ECO:0000313" key="3">
    <source>
        <dbReference type="EMBL" id="CAL0313714.1"/>
    </source>
</evidence>
<comment type="caution">
    <text evidence="3">The sequence shown here is derived from an EMBL/GenBank/DDBJ whole genome shotgun (WGS) entry which is preliminary data.</text>
</comment>
<gene>
    <name evidence="3" type="ORF">LLUT_LOCUS14774</name>
</gene>
<dbReference type="PANTHER" id="PTHR46033">
    <property type="entry name" value="PROTEIN MAIN-LIKE 2"/>
    <property type="match status" value="1"/>
</dbReference>
<dbReference type="Pfam" id="PF10536">
    <property type="entry name" value="PMD"/>
    <property type="match status" value="1"/>
</dbReference>
<reference evidence="3 4" key="1">
    <citation type="submission" date="2024-03" db="EMBL/GenBank/DDBJ databases">
        <authorList>
            <person name="Martinez-Hernandez J."/>
        </authorList>
    </citation>
    <scope>NUCLEOTIDE SEQUENCE [LARGE SCALE GENOMIC DNA]</scope>
</reference>
<dbReference type="AlphaFoldDB" id="A0AAV1WWV7"/>
<dbReference type="InterPro" id="IPR019557">
    <property type="entry name" value="AminoTfrase-like_pln_mobile"/>
</dbReference>
<proteinExistence type="predicted"/>
<evidence type="ECO:0000259" key="2">
    <source>
        <dbReference type="Pfam" id="PF10536"/>
    </source>
</evidence>
<feature type="domain" description="Aminotransferase-like plant mobile" evidence="2">
    <location>
        <begin position="34"/>
        <end position="171"/>
    </location>
</feature>
<protein>
    <recommendedName>
        <fullName evidence="2">Aminotransferase-like plant mobile domain-containing protein</fullName>
    </recommendedName>
</protein>
<dbReference type="EMBL" id="CAXHTB010000010">
    <property type="protein sequence ID" value="CAL0313714.1"/>
    <property type="molecule type" value="Genomic_DNA"/>
</dbReference>
<dbReference type="GO" id="GO:0010073">
    <property type="term" value="P:meristem maintenance"/>
    <property type="evidence" value="ECO:0007669"/>
    <property type="project" value="InterPro"/>
</dbReference>
<accession>A0AAV1WWV7</accession>
<sequence length="242" mass="27963">MEIVAAIHDFKAACLDLSNNGKLTSMRSEGGPVYTWSQHLITTNISGHAIKIIRSMMDRMHIDQFVWTPYINMNFMGQTSEMTRARVPLICFVLVEWHAADRVMRQFGIQQPIPADPINLEKQHKMDLRGKNDYNWLEKYNDWIQIWNNRNNYIVTGLPANQPLYHYSDYMQCTLIKTICDQCAPSNEFPKPLDTIHDIFLNCDNIMDAYCQLLPDAFSNTNNEAPPPQQFHMPAAPEIPQS</sequence>
<organism evidence="3 4">
    <name type="scientific">Lupinus luteus</name>
    <name type="common">European yellow lupine</name>
    <dbReference type="NCBI Taxonomy" id="3873"/>
    <lineage>
        <taxon>Eukaryota</taxon>
        <taxon>Viridiplantae</taxon>
        <taxon>Streptophyta</taxon>
        <taxon>Embryophyta</taxon>
        <taxon>Tracheophyta</taxon>
        <taxon>Spermatophyta</taxon>
        <taxon>Magnoliopsida</taxon>
        <taxon>eudicotyledons</taxon>
        <taxon>Gunneridae</taxon>
        <taxon>Pentapetalae</taxon>
        <taxon>rosids</taxon>
        <taxon>fabids</taxon>
        <taxon>Fabales</taxon>
        <taxon>Fabaceae</taxon>
        <taxon>Papilionoideae</taxon>
        <taxon>50 kb inversion clade</taxon>
        <taxon>genistoids sensu lato</taxon>
        <taxon>core genistoids</taxon>
        <taxon>Genisteae</taxon>
        <taxon>Lupinus</taxon>
    </lineage>
</organism>